<evidence type="ECO:0000313" key="1">
    <source>
        <dbReference type="EMBL" id="PWN41034.1"/>
    </source>
</evidence>
<name>A0A316VUU5_9BASI</name>
<protein>
    <submittedName>
        <fullName evidence="1">Uncharacterized protein</fullName>
    </submittedName>
</protein>
<dbReference type="RefSeq" id="XP_025368194.1">
    <property type="nucleotide sequence ID" value="XM_025510825.1"/>
</dbReference>
<dbReference type="InParanoid" id="A0A316VUU5"/>
<sequence>MKRPQTFFRGSTRASFITNTGPLLIVFAGVRVDGESSFTFGTKYIGKEGDEGGAGARSAENRKKSTSEWVRWRLCGDVRGT</sequence>
<evidence type="ECO:0000313" key="2">
    <source>
        <dbReference type="Proteomes" id="UP000245783"/>
    </source>
</evidence>
<reference evidence="1 2" key="1">
    <citation type="journal article" date="2018" name="Mol. Biol. Evol.">
        <title>Broad Genomic Sampling Reveals a Smut Pathogenic Ancestry of the Fungal Clade Ustilaginomycotina.</title>
        <authorList>
            <person name="Kijpornyongpan T."/>
            <person name="Mondo S.J."/>
            <person name="Barry K."/>
            <person name="Sandor L."/>
            <person name="Lee J."/>
            <person name="Lipzen A."/>
            <person name="Pangilinan J."/>
            <person name="LaButti K."/>
            <person name="Hainaut M."/>
            <person name="Henrissat B."/>
            <person name="Grigoriev I.V."/>
            <person name="Spatafora J.W."/>
            <person name="Aime M.C."/>
        </authorList>
    </citation>
    <scope>NUCLEOTIDE SEQUENCE [LARGE SCALE GENOMIC DNA]</scope>
    <source>
        <strain evidence="1 2">MCA 4658</strain>
    </source>
</reference>
<dbReference type="AlphaFoldDB" id="A0A316VUU5"/>
<accession>A0A316VUU5</accession>
<dbReference type="Proteomes" id="UP000245783">
    <property type="component" value="Unassembled WGS sequence"/>
</dbReference>
<dbReference type="GeneID" id="37032695"/>
<keyword evidence="2" id="KW-1185">Reference proteome</keyword>
<gene>
    <name evidence="1" type="ORF">IE81DRAFT_195178</name>
</gene>
<proteinExistence type="predicted"/>
<dbReference type="EMBL" id="KZ819400">
    <property type="protein sequence ID" value="PWN41034.1"/>
    <property type="molecule type" value="Genomic_DNA"/>
</dbReference>
<organism evidence="1 2">
    <name type="scientific">Ceraceosorus guamensis</name>
    <dbReference type="NCBI Taxonomy" id="1522189"/>
    <lineage>
        <taxon>Eukaryota</taxon>
        <taxon>Fungi</taxon>
        <taxon>Dikarya</taxon>
        <taxon>Basidiomycota</taxon>
        <taxon>Ustilaginomycotina</taxon>
        <taxon>Exobasidiomycetes</taxon>
        <taxon>Ceraceosorales</taxon>
        <taxon>Ceraceosoraceae</taxon>
        <taxon>Ceraceosorus</taxon>
    </lineage>
</organism>